<keyword evidence="1" id="KW-0328">Glycosyltransferase</keyword>
<evidence type="ECO:0000313" key="3">
    <source>
        <dbReference type="EMBL" id="PUV24276.1"/>
    </source>
</evidence>
<protein>
    <recommendedName>
        <fullName evidence="5">Glycosyltransferase family 9 protein</fullName>
    </recommendedName>
</protein>
<comment type="caution">
    <text evidence="3">The sequence shown here is derived from an EMBL/GenBank/DDBJ whole genome shotgun (WGS) entry which is preliminary data.</text>
</comment>
<dbReference type="GO" id="GO:0005829">
    <property type="term" value="C:cytosol"/>
    <property type="evidence" value="ECO:0007669"/>
    <property type="project" value="TreeGrafter"/>
</dbReference>
<keyword evidence="2" id="KW-0808">Transferase</keyword>
<name>A0A363NTY4_9SPHI</name>
<dbReference type="InterPro" id="IPR051199">
    <property type="entry name" value="LPS_LOS_Heptosyltrfase"/>
</dbReference>
<evidence type="ECO:0000256" key="2">
    <source>
        <dbReference type="ARBA" id="ARBA00022679"/>
    </source>
</evidence>
<dbReference type="Gene3D" id="3.40.50.2000">
    <property type="entry name" value="Glycogen Phosphorylase B"/>
    <property type="match status" value="2"/>
</dbReference>
<dbReference type="Pfam" id="PF01075">
    <property type="entry name" value="Glyco_transf_9"/>
    <property type="match status" value="1"/>
</dbReference>
<gene>
    <name evidence="3" type="ORF">DCO56_13035</name>
</gene>
<dbReference type="SUPFAM" id="SSF53756">
    <property type="entry name" value="UDP-Glycosyltransferase/glycogen phosphorylase"/>
    <property type="match status" value="1"/>
</dbReference>
<accession>A0A363NTY4</accession>
<evidence type="ECO:0000313" key="4">
    <source>
        <dbReference type="Proteomes" id="UP000250831"/>
    </source>
</evidence>
<proteinExistence type="predicted"/>
<dbReference type="AlphaFoldDB" id="A0A363NTY4"/>
<organism evidence="3 4">
    <name type="scientific">Sphingobacterium athyrii</name>
    <dbReference type="NCBI Taxonomy" id="2152717"/>
    <lineage>
        <taxon>Bacteria</taxon>
        <taxon>Pseudomonadati</taxon>
        <taxon>Bacteroidota</taxon>
        <taxon>Sphingobacteriia</taxon>
        <taxon>Sphingobacteriales</taxon>
        <taxon>Sphingobacteriaceae</taxon>
        <taxon>Sphingobacterium</taxon>
    </lineage>
</organism>
<dbReference type="GO" id="GO:0009244">
    <property type="term" value="P:lipopolysaccharide core region biosynthetic process"/>
    <property type="evidence" value="ECO:0007669"/>
    <property type="project" value="TreeGrafter"/>
</dbReference>
<sequence>MGQWKDCRNLLVIRLDNMGDLIMNNAALQEIKHQMPFCKITLLASKMAIPIIPYLGTIDDYIQYDAPWMKLADQDSAASTEALIHVIKALHFDGCLIFNVYSQNPMAAIFLAYMAGIPKRAAYMRENPYSLLTDWVPDQEPLFQVQHQIIRDLGLLTHLGISSHTNRLPDLKLPDHPWNLELSAPLSHCIVLNYDVSEEKRRVPVEIAQELIQKLLGLDYPVLLVGKNDNDYLAACQKNIESRQLINLIGKTSISDLLSLVQRARAVITVNTGLVHMACALKTPTLVLYAQTNPQHIPWSQESAFILYPVSAGKQSKNSINIFVDQQYSQAEHAPFTVDAILQKFSDLLLRFGRRETEIQEGNQLH</sequence>
<dbReference type="PANTHER" id="PTHR30160">
    <property type="entry name" value="TETRAACYLDISACCHARIDE 4'-KINASE-RELATED"/>
    <property type="match status" value="1"/>
</dbReference>
<reference evidence="3 4" key="1">
    <citation type="submission" date="2018-04" db="EMBL/GenBank/DDBJ databases">
        <title>Sphingobacterium sp. M46 Genome.</title>
        <authorList>
            <person name="Cheng J."/>
            <person name="Li Y."/>
        </authorList>
    </citation>
    <scope>NUCLEOTIDE SEQUENCE [LARGE SCALE GENOMIC DNA]</scope>
    <source>
        <strain evidence="3 4">M46</strain>
    </source>
</reference>
<evidence type="ECO:0008006" key="5">
    <source>
        <dbReference type="Google" id="ProtNLM"/>
    </source>
</evidence>
<keyword evidence="4" id="KW-1185">Reference proteome</keyword>
<dbReference type="GO" id="GO:0008713">
    <property type="term" value="F:ADP-heptose-lipopolysaccharide heptosyltransferase activity"/>
    <property type="evidence" value="ECO:0007669"/>
    <property type="project" value="TreeGrafter"/>
</dbReference>
<dbReference type="EMBL" id="QCXX01000003">
    <property type="protein sequence ID" value="PUV24276.1"/>
    <property type="molecule type" value="Genomic_DNA"/>
</dbReference>
<dbReference type="CDD" id="cd03789">
    <property type="entry name" value="GT9_LPS_heptosyltransferase"/>
    <property type="match status" value="1"/>
</dbReference>
<dbReference type="Proteomes" id="UP000250831">
    <property type="component" value="Unassembled WGS sequence"/>
</dbReference>
<dbReference type="OrthoDB" id="9797795at2"/>
<dbReference type="InterPro" id="IPR002201">
    <property type="entry name" value="Glyco_trans_9"/>
</dbReference>
<evidence type="ECO:0000256" key="1">
    <source>
        <dbReference type="ARBA" id="ARBA00022676"/>
    </source>
</evidence>
<dbReference type="RefSeq" id="WP_108634204.1">
    <property type="nucleotide sequence ID" value="NZ_QCXX01000003.1"/>
</dbReference>